<dbReference type="AlphaFoldDB" id="A0AAV0GIP2"/>
<dbReference type="EMBL" id="CAMAPF010001130">
    <property type="protein sequence ID" value="CAH9147437.1"/>
    <property type="molecule type" value="Genomic_DNA"/>
</dbReference>
<organism evidence="3 4">
    <name type="scientific">Cuscuta epithymum</name>
    <dbReference type="NCBI Taxonomy" id="186058"/>
    <lineage>
        <taxon>Eukaryota</taxon>
        <taxon>Viridiplantae</taxon>
        <taxon>Streptophyta</taxon>
        <taxon>Embryophyta</taxon>
        <taxon>Tracheophyta</taxon>
        <taxon>Spermatophyta</taxon>
        <taxon>Magnoliopsida</taxon>
        <taxon>eudicotyledons</taxon>
        <taxon>Gunneridae</taxon>
        <taxon>Pentapetalae</taxon>
        <taxon>asterids</taxon>
        <taxon>lamiids</taxon>
        <taxon>Solanales</taxon>
        <taxon>Convolvulaceae</taxon>
        <taxon>Cuscuteae</taxon>
        <taxon>Cuscuta</taxon>
        <taxon>Cuscuta subgen. Cuscuta</taxon>
    </lineage>
</organism>
<feature type="region of interest" description="Disordered" evidence="1">
    <location>
        <begin position="56"/>
        <end position="86"/>
    </location>
</feature>
<accession>A0AAV0GIP2</accession>
<protein>
    <submittedName>
        <fullName evidence="3">Uncharacterized protein</fullName>
    </submittedName>
</protein>
<name>A0AAV0GIP2_9ASTE</name>
<evidence type="ECO:0000313" key="3">
    <source>
        <dbReference type="EMBL" id="CAH9147437.1"/>
    </source>
</evidence>
<feature type="compositionally biased region" description="Pro residues" evidence="1">
    <location>
        <begin position="73"/>
        <end position="84"/>
    </location>
</feature>
<evidence type="ECO:0000313" key="4">
    <source>
        <dbReference type="Proteomes" id="UP001152523"/>
    </source>
</evidence>
<reference evidence="3" key="1">
    <citation type="submission" date="2022-07" db="EMBL/GenBank/DDBJ databases">
        <authorList>
            <person name="Macas J."/>
            <person name="Novak P."/>
            <person name="Neumann P."/>
        </authorList>
    </citation>
    <scope>NUCLEOTIDE SEQUENCE</scope>
</reference>
<feature type="chain" id="PRO_5043942321" evidence="2">
    <location>
        <begin position="20"/>
        <end position="125"/>
    </location>
</feature>
<gene>
    <name evidence="3" type="ORF">CEPIT_LOCUS43744</name>
</gene>
<keyword evidence="2" id="KW-0732">Signal</keyword>
<proteinExistence type="predicted"/>
<evidence type="ECO:0000256" key="1">
    <source>
        <dbReference type="SAM" id="MobiDB-lite"/>
    </source>
</evidence>
<feature type="signal peptide" evidence="2">
    <location>
        <begin position="1"/>
        <end position="19"/>
    </location>
</feature>
<sequence length="125" mass="13638">MKVVSFIIVINIFLVHGLALDDGKKKNMKMSYGGDEEAAAAEGLNPLNYEESLRAGGVRLPSPMPNPSRHQIPFPPPPPSPPPRVTAESHVLFQMNGNHGLAEDILNLTSKEADKTMGTPRSRRK</sequence>
<evidence type="ECO:0000256" key="2">
    <source>
        <dbReference type="SAM" id="SignalP"/>
    </source>
</evidence>
<comment type="caution">
    <text evidence="3">The sequence shown here is derived from an EMBL/GenBank/DDBJ whole genome shotgun (WGS) entry which is preliminary data.</text>
</comment>
<dbReference type="Proteomes" id="UP001152523">
    <property type="component" value="Unassembled WGS sequence"/>
</dbReference>
<keyword evidence="4" id="KW-1185">Reference proteome</keyword>